<dbReference type="SUPFAM" id="SSF57997">
    <property type="entry name" value="Tropomyosin"/>
    <property type="match status" value="1"/>
</dbReference>
<feature type="region of interest" description="Disordered" evidence="1">
    <location>
        <begin position="98"/>
        <end position="176"/>
    </location>
</feature>
<evidence type="ECO:0000313" key="3">
    <source>
        <dbReference type="EMBL" id="CAB3896555.1"/>
    </source>
</evidence>
<dbReference type="PROSITE" id="PS00430">
    <property type="entry name" value="TONB_DEPENDENT_REC_1"/>
    <property type="match status" value="1"/>
</dbReference>
<feature type="compositionally biased region" description="Polar residues" evidence="1">
    <location>
        <begin position="138"/>
        <end position="148"/>
    </location>
</feature>
<keyword evidence="4" id="KW-1185">Reference proteome</keyword>
<evidence type="ECO:0008006" key="5">
    <source>
        <dbReference type="Google" id="ProtNLM"/>
    </source>
</evidence>
<evidence type="ECO:0000256" key="1">
    <source>
        <dbReference type="SAM" id="MobiDB-lite"/>
    </source>
</evidence>
<feature type="compositionally biased region" description="Basic and acidic residues" evidence="1">
    <location>
        <begin position="150"/>
        <end position="176"/>
    </location>
</feature>
<evidence type="ECO:0000256" key="2">
    <source>
        <dbReference type="SAM" id="SignalP"/>
    </source>
</evidence>
<accession>A0A6S7E4P8</accession>
<reference evidence="3 4" key="1">
    <citation type="submission" date="2020-04" db="EMBL/GenBank/DDBJ databases">
        <authorList>
            <person name="De Canck E."/>
        </authorList>
    </citation>
    <scope>NUCLEOTIDE SEQUENCE [LARGE SCALE GENOMIC DNA]</scope>
    <source>
        <strain evidence="3 4">LMG 26841</strain>
    </source>
</reference>
<dbReference type="EMBL" id="CADIKW010000010">
    <property type="protein sequence ID" value="CAB3896555.1"/>
    <property type="molecule type" value="Genomic_DNA"/>
</dbReference>
<dbReference type="InterPro" id="IPR010916">
    <property type="entry name" value="TonB_box_CS"/>
</dbReference>
<protein>
    <recommendedName>
        <fullName evidence="5">Chromosome partition protein Smc</fullName>
    </recommendedName>
</protein>
<keyword evidence="2" id="KW-0732">Signal</keyword>
<dbReference type="AlphaFoldDB" id="A0A6S7E4P8"/>
<organism evidence="3 4">
    <name type="scientific">Achromobacter dolens</name>
    <dbReference type="NCBI Taxonomy" id="1287738"/>
    <lineage>
        <taxon>Bacteria</taxon>
        <taxon>Pseudomonadati</taxon>
        <taxon>Pseudomonadota</taxon>
        <taxon>Betaproteobacteria</taxon>
        <taxon>Burkholderiales</taxon>
        <taxon>Alcaligenaceae</taxon>
        <taxon>Achromobacter</taxon>
    </lineage>
</organism>
<dbReference type="RefSeq" id="WP_175167907.1">
    <property type="nucleotide sequence ID" value="NZ_CADIKW010000010.1"/>
</dbReference>
<proteinExistence type="predicted"/>
<feature type="signal peptide" evidence="2">
    <location>
        <begin position="1"/>
        <end position="25"/>
    </location>
</feature>
<gene>
    <name evidence="3" type="ORF">LMG26841_04252</name>
</gene>
<feature type="chain" id="PRO_5028798738" description="Chromosome partition protein Smc" evidence="2">
    <location>
        <begin position="26"/>
        <end position="176"/>
    </location>
</feature>
<dbReference type="Gene3D" id="1.10.287.1490">
    <property type="match status" value="1"/>
</dbReference>
<evidence type="ECO:0000313" key="4">
    <source>
        <dbReference type="Proteomes" id="UP000494272"/>
    </source>
</evidence>
<feature type="compositionally biased region" description="Basic and acidic residues" evidence="1">
    <location>
        <begin position="118"/>
        <end position="137"/>
    </location>
</feature>
<sequence>MRVTVSKVALLRLALLVATGSAAFAASAQAVLKDQVISRPWDDSLVVVGNDSRVRAGMTVRDLENLVQRVADQGKALEQLRASNDALNRKIEEQAQKIANLERRQGDGGRSSDSQNGELDKLSRQVDSQKNELDKLSRSVSQLGSANDSGGRKVDDLQRRIDEVKRSVDDLRSRVK</sequence>
<dbReference type="GeneID" id="94357797"/>
<name>A0A6S7E4P8_9BURK</name>
<feature type="compositionally biased region" description="Basic and acidic residues" evidence="1">
    <location>
        <begin position="98"/>
        <end position="107"/>
    </location>
</feature>
<dbReference type="Proteomes" id="UP000494272">
    <property type="component" value="Unassembled WGS sequence"/>
</dbReference>